<dbReference type="PANTHER" id="PTHR43861">
    <property type="entry name" value="TRANS-ACONITATE 2-METHYLTRANSFERASE-RELATED"/>
    <property type="match status" value="1"/>
</dbReference>
<protein>
    <submittedName>
        <fullName evidence="1">Class I SAM-dependent methyltransferase</fullName>
    </submittedName>
</protein>
<reference evidence="1" key="1">
    <citation type="submission" date="2019-03" db="EMBL/GenBank/DDBJ databases">
        <title>Metabolic reconstructions from genomes of highly enriched 'Candidatus Accumulibacter' and 'Candidatus Competibacter' bioreactor populations.</title>
        <authorList>
            <person name="Annavajhala M.K."/>
            <person name="Welles L."/>
            <person name="Abbas B."/>
            <person name="Sorokin D."/>
            <person name="Park H."/>
            <person name="Van Loosdrecht M."/>
            <person name="Chandran K."/>
        </authorList>
    </citation>
    <scope>NUCLEOTIDE SEQUENCE</scope>
    <source>
        <strain evidence="1">SBR_L</strain>
    </source>
</reference>
<keyword evidence="1" id="KW-0808">Transferase</keyword>
<dbReference type="Gene3D" id="3.40.50.150">
    <property type="entry name" value="Vaccinia Virus protein VP39"/>
    <property type="match status" value="1"/>
</dbReference>
<dbReference type="RefSeq" id="WP_169069286.1">
    <property type="nucleotide sequence ID" value="NZ_SPMX01000006.1"/>
</dbReference>
<dbReference type="GO" id="GO:0032259">
    <property type="term" value="P:methylation"/>
    <property type="evidence" value="ECO:0007669"/>
    <property type="project" value="UniProtKB-KW"/>
</dbReference>
<evidence type="ECO:0000313" key="2">
    <source>
        <dbReference type="Proteomes" id="UP000886469"/>
    </source>
</evidence>
<comment type="caution">
    <text evidence="1">The sequence shown here is derived from an EMBL/GenBank/DDBJ whole genome shotgun (WGS) entry which is preliminary data.</text>
</comment>
<dbReference type="Proteomes" id="UP000886469">
    <property type="component" value="Unassembled WGS sequence"/>
</dbReference>
<evidence type="ECO:0000313" key="1">
    <source>
        <dbReference type="EMBL" id="NMQ04308.1"/>
    </source>
</evidence>
<keyword evidence="1" id="KW-0489">Methyltransferase</keyword>
<dbReference type="EMBL" id="SPMX01000006">
    <property type="protein sequence ID" value="NMQ04308.1"/>
    <property type="molecule type" value="Genomic_DNA"/>
</dbReference>
<dbReference type="SUPFAM" id="SSF53335">
    <property type="entry name" value="S-adenosyl-L-methionine-dependent methyltransferases"/>
    <property type="match status" value="1"/>
</dbReference>
<organism evidence="1 2">
    <name type="scientific">Candidatus Accumulibacter contiguus</name>
    <dbReference type="NCBI Taxonomy" id="2954381"/>
    <lineage>
        <taxon>Bacteria</taxon>
        <taxon>Pseudomonadati</taxon>
        <taxon>Pseudomonadota</taxon>
        <taxon>Betaproteobacteria</taxon>
        <taxon>Candidatus Accumulibacter</taxon>
    </lineage>
</organism>
<dbReference type="GO" id="GO:0008168">
    <property type="term" value="F:methyltransferase activity"/>
    <property type="evidence" value="ECO:0007669"/>
    <property type="project" value="UniProtKB-KW"/>
</dbReference>
<dbReference type="Pfam" id="PF13489">
    <property type="entry name" value="Methyltransf_23"/>
    <property type="match status" value="1"/>
</dbReference>
<gene>
    <name evidence="1" type="ORF">E4Q08_03035</name>
</gene>
<dbReference type="InterPro" id="IPR029063">
    <property type="entry name" value="SAM-dependent_MTases_sf"/>
</dbReference>
<name>A0ABX1T7D5_9PROT</name>
<dbReference type="CDD" id="cd02440">
    <property type="entry name" value="AdoMet_MTases"/>
    <property type="match status" value="1"/>
</dbReference>
<proteinExistence type="predicted"/>
<keyword evidence="2" id="KW-1185">Reference proteome</keyword>
<sequence>MIDSPMNRILIRARSLIFKLKTRFHSGSLHRYEYLVDLADDSAPASVVRFVGQDRKVLEIGAGPGSITRFLSGKNRCHVTAAEVDDSAIEKLRQFCDRVIKLDLNAPNWTDSLQEEGLFEVVVIADVLEHLYDPWQVLQDAKRLLAPGGHLVVSLPHAAHCAIVACLIEGDFEYRDWGLLDRTHIRFFGMRNIQNLFDGAGLSIVDAHFVVKAPEQTELVAHWNNLPAPLRAMLALGPHAKVYQVVVKATAGSPALKLTELPVSTAM</sequence>
<dbReference type="PANTHER" id="PTHR43861:SF1">
    <property type="entry name" value="TRANS-ACONITATE 2-METHYLTRANSFERASE"/>
    <property type="match status" value="1"/>
</dbReference>
<accession>A0ABX1T7D5</accession>